<dbReference type="PANTHER" id="PTHR35176">
    <property type="entry name" value="HEME OXYGENASE HI_0854-RELATED"/>
    <property type="match status" value="1"/>
</dbReference>
<gene>
    <name evidence="4" type="ORF">VV02_12500</name>
</gene>
<dbReference type="AlphaFoldDB" id="A0A0K1JIF0"/>
<dbReference type="Proteomes" id="UP000066480">
    <property type="component" value="Chromosome"/>
</dbReference>
<keyword evidence="5" id="KW-1185">Reference proteome</keyword>
<reference evidence="4 5" key="1">
    <citation type="submission" date="2015-03" db="EMBL/GenBank/DDBJ databases">
        <title>Luteipulveratus halotolerans sp. nov., a novel actinobacterium (Dermacoccaceae) from Sarawak, Malaysia.</title>
        <authorList>
            <person name="Juboi H."/>
            <person name="Basik A."/>
            <person name="Shamsul S.S."/>
            <person name="Arnold P."/>
            <person name="Schmitt E.K."/>
            <person name="Sanglier J.-J."/>
            <person name="Yeo T."/>
        </authorList>
    </citation>
    <scope>NUCLEOTIDE SEQUENCE [LARGE SCALE GENOMIC DNA]</scope>
    <source>
        <strain evidence="4 5">MN07-A0370</strain>
    </source>
</reference>
<dbReference type="GO" id="GO:0016627">
    <property type="term" value="F:oxidoreductase activity, acting on the CH-CH group of donors"/>
    <property type="evidence" value="ECO:0007669"/>
    <property type="project" value="TreeGrafter"/>
</dbReference>
<evidence type="ECO:0000313" key="5">
    <source>
        <dbReference type="Proteomes" id="UP000066480"/>
    </source>
</evidence>
<feature type="domain" description="Pyridoxamine 5'-phosphate oxidase N-terminal" evidence="3">
    <location>
        <begin position="26"/>
        <end position="119"/>
    </location>
</feature>
<evidence type="ECO:0000256" key="2">
    <source>
        <dbReference type="SAM" id="MobiDB-lite"/>
    </source>
</evidence>
<dbReference type="InterPro" id="IPR011576">
    <property type="entry name" value="Pyridox_Oxase_N"/>
</dbReference>
<accession>A0A0K1JIF0</accession>
<evidence type="ECO:0000259" key="3">
    <source>
        <dbReference type="Pfam" id="PF01243"/>
    </source>
</evidence>
<dbReference type="Pfam" id="PF01243">
    <property type="entry name" value="PNPOx_N"/>
    <property type="match status" value="1"/>
</dbReference>
<dbReference type="EMBL" id="CP011112">
    <property type="protein sequence ID" value="AKU16494.1"/>
    <property type="molecule type" value="Genomic_DNA"/>
</dbReference>
<sequence>MVTTPQTELDQRFSEADTSATPWETTRGELDQAQLFWVVTVRADGRPHVSPLVAVLLDDTMYFTTGPTEQKDINLQANPHVILLTGSNDWQSGLDVVVEGEATLVTDPAALTRLAELWAQKWDGTWQYEVVDGEFRQAGRDERSTVYSVPIRKALAFGKGPFTHTRHRFA</sequence>
<organism evidence="4 5">
    <name type="scientific">Luteipulveratus mongoliensis</name>
    <dbReference type="NCBI Taxonomy" id="571913"/>
    <lineage>
        <taxon>Bacteria</taxon>
        <taxon>Bacillati</taxon>
        <taxon>Actinomycetota</taxon>
        <taxon>Actinomycetes</taxon>
        <taxon>Micrococcales</taxon>
        <taxon>Dermacoccaceae</taxon>
        <taxon>Luteipulveratus</taxon>
    </lineage>
</organism>
<evidence type="ECO:0000313" key="4">
    <source>
        <dbReference type="EMBL" id="AKU16494.1"/>
    </source>
</evidence>
<proteinExistence type="predicted"/>
<protein>
    <submittedName>
        <fullName evidence="4">Pyridoxamine 5'-phosphate oxidase</fullName>
    </submittedName>
</protein>
<dbReference type="InterPro" id="IPR012349">
    <property type="entry name" value="Split_barrel_FMN-bd"/>
</dbReference>
<name>A0A0K1JIF0_9MICO</name>
<dbReference type="KEGG" id="lmoi:VV02_12500"/>
<dbReference type="GO" id="GO:0005829">
    <property type="term" value="C:cytosol"/>
    <property type="evidence" value="ECO:0007669"/>
    <property type="project" value="TreeGrafter"/>
</dbReference>
<dbReference type="STRING" id="571913.VV02_12500"/>
<dbReference type="GO" id="GO:0070967">
    <property type="term" value="F:coenzyme F420 binding"/>
    <property type="evidence" value="ECO:0007669"/>
    <property type="project" value="TreeGrafter"/>
</dbReference>
<feature type="region of interest" description="Disordered" evidence="2">
    <location>
        <begin position="1"/>
        <end position="25"/>
    </location>
</feature>
<dbReference type="PANTHER" id="PTHR35176:SF4">
    <property type="entry name" value="PYRIDOXAMINE 5'-PHOSPHATE OXIDASE-RELATED FMN-BINDING"/>
    <property type="match status" value="1"/>
</dbReference>
<dbReference type="InterPro" id="IPR052019">
    <property type="entry name" value="F420H2_bilvrd_red/Heme_oxyg"/>
</dbReference>
<keyword evidence="1" id="KW-0560">Oxidoreductase</keyword>
<dbReference type="Gene3D" id="2.30.110.10">
    <property type="entry name" value="Electron Transport, Fmn-binding Protein, Chain A"/>
    <property type="match status" value="1"/>
</dbReference>
<evidence type="ECO:0000256" key="1">
    <source>
        <dbReference type="ARBA" id="ARBA00023002"/>
    </source>
</evidence>
<dbReference type="SUPFAM" id="SSF50475">
    <property type="entry name" value="FMN-binding split barrel"/>
    <property type="match status" value="1"/>
</dbReference>